<dbReference type="InterPro" id="IPR002182">
    <property type="entry name" value="NB-ARC"/>
</dbReference>
<dbReference type="InterPro" id="IPR055414">
    <property type="entry name" value="LRR_R13L4/SHOC2-like"/>
</dbReference>
<dbReference type="InterPro" id="IPR058922">
    <property type="entry name" value="WHD_DRP"/>
</dbReference>
<evidence type="ECO:0000256" key="4">
    <source>
        <dbReference type="ARBA" id="ARBA00022741"/>
    </source>
</evidence>
<gene>
    <name evidence="10" type="primary">LOC116188139</name>
</gene>
<evidence type="ECO:0000256" key="2">
    <source>
        <dbReference type="ARBA" id="ARBA00022614"/>
    </source>
</evidence>
<dbReference type="PANTHER" id="PTHR33463:SF204">
    <property type="entry name" value="NB-ARC DOMAIN-CONTAINING PROTEIN"/>
    <property type="match status" value="1"/>
</dbReference>
<dbReference type="FunFam" id="1.10.8.430:FF:000003">
    <property type="entry name" value="Probable disease resistance protein At5g66910"/>
    <property type="match status" value="1"/>
</dbReference>
<dbReference type="AlphaFoldDB" id="A0A6P8BQX8"/>
<dbReference type="GO" id="GO:0005524">
    <property type="term" value="F:ATP binding"/>
    <property type="evidence" value="ECO:0007669"/>
    <property type="project" value="UniProtKB-KW"/>
</dbReference>
<dbReference type="InterPro" id="IPR027417">
    <property type="entry name" value="P-loop_NTPase"/>
</dbReference>
<evidence type="ECO:0000256" key="3">
    <source>
        <dbReference type="ARBA" id="ARBA00022737"/>
    </source>
</evidence>
<dbReference type="FunFam" id="3.40.50.300:FF:001091">
    <property type="entry name" value="Probable disease resistance protein At1g61300"/>
    <property type="match status" value="1"/>
</dbReference>
<keyword evidence="9" id="KW-1185">Reference proteome</keyword>
<keyword evidence="2" id="KW-0433">Leucine-rich repeat</keyword>
<feature type="coiled-coil region" evidence="7">
    <location>
        <begin position="152"/>
        <end position="179"/>
    </location>
</feature>
<evidence type="ECO:0000256" key="5">
    <source>
        <dbReference type="ARBA" id="ARBA00022821"/>
    </source>
</evidence>
<dbReference type="Pfam" id="PF23247">
    <property type="entry name" value="LRR_RPS2"/>
    <property type="match status" value="1"/>
</dbReference>
<accession>A0A6P8BQX8</accession>
<reference evidence="9" key="1">
    <citation type="journal article" date="2020" name="Plant Biotechnol. J.">
        <title>The pomegranate (Punica granatum L.) draft genome dissects genetic divergence between soft- and hard-seeded cultivars.</title>
        <authorList>
            <person name="Luo X."/>
            <person name="Li H."/>
            <person name="Wu Z."/>
            <person name="Yao W."/>
            <person name="Zhao P."/>
            <person name="Cao D."/>
            <person name="Yu H."/>
            <person name="Li K."/>
            <person name="Poudel K."/>
            <person name="Zhao D."/>
            <person name="Zhang F."/>
            <person name="Xia X."/>
            <person name="Chen L."/>
            <person name="Wang Q."/>
            <person name="Jing D."/>
            <person name="Cao S."/>
        </authorList>
    </citation>
    <scope>NUCLEOTIDE SEQUENCE [LARGE SCALE GENOMIC DNA]</scope>
    <source>
        <strain evidence="9">cv. Tunisia</strain>
    </source>
</reference>
<dbReference type="Gene3D" id="1.10.10.10">
    <property type="entry name" value="Winged helix-like DNA-binding domain superfamily/Winged helix DNA-binding domain"/>
    <property type="match status" value="1"/>
</dbReference>
<dbReference type="InterPro" id="IPR050905">
    <property type="entry name" value="Plant_NBS-LRR"/>
</dbReference>
<keyword evidence="3" id="KW-0677">Repeat</keyword>
<dbReference type="SMART" id="SM00382">
    <property type="entry name" value="AAA"/>
    <property type="match status" value="1"/>
</dbReference>
<dbReference type="Proteomes" id="UP000515151">
    <property type="component" value="Chromosome 8"/>
</dbReference>
<dbReference type="Pfam" id="PF00931">
    <property type="entry name" value="NB-ARC"/>
    <property type="match status" value="1"/>
</dbReference>
<dbReference type="OrthoDB" id="664960at2759"/>
<evidence type="ECO:0000256" key="1">
    <source>
        <dbReference type="ARBA" id="ARBA00008894"/>
    </source>
</evidence>
<dbReference type="Gene3D" id="1.10.8.430">
    <property type="entry name" value="Helical domain of apoptotic protease-activating factors"/>
    <property type="match status" value="1"/>
</dbReference>
<organism evidence="9 10">
    <name type="scientific">Punica granatum</name>
    <name type="common">Pomegranate</name>
    <dbReference type="NCBI Taxonomy" id="22663"/>
    <lineage>
        <taxon>Eukaryota</taxon>
        <taxon>Viridiplantae</taxon>
        <taxon>Streptophyta</taxon>
        <taxon>Embryophyta</taxon>
        <taxon>Tracheophyta</taxon>
        <taxon>Spermatophyta</taxon>
        <taxon>Magnoliopsida</taxon>
        <taxon>eudicotyledons</taxon>
        <taxon>Gunneridae</taxon>
        <taxon>Pentapetalae</taxon>
        <taxon>rosids</taxon>
        <taxon>malvids</taxon>
        <taxon>Myrtales</taxon>
        <taxon>Lythraceae</taxon>
        <taxon>Punica</taxon>
    </lineage>
</organism>
<dbReference type="GO" id="GO:0043531">
    <property type="term" value="F:ADP binding"/>
    <property type="evidence" value="ECO:0007669"/>
    <property type="project" value="InterPro"/>
</dbReference>
<protein>
    <submittedName>
        <fullName evidence="10">LOW QUALITY PROTEIN: probable disease resistance protein At5g63020</fullName>
    </submittedName>
</protein>
<dbReference type="InterPro" id="IPR003593">
    <property type="entry name" value="AAA+_ATPase"/>
</dbReference>
<dbReference type="RefSeq" id="XP_031373162.1">
    <property type="nucleotide sequence ID" value="XM_031517302.1"/>
</dbReference>
<dbReference type="InterPro" id="IPR042197">
    <property type="entry name" value="Apaf_helical"/>
</dbReference>
<reference evidence="10" key="2">
    <citation type="submission" date="2025-08" db="UniProtKB">
        <authorList>
            <consortium name="RefSeq"/>
        </authorList>
    </citation>
    <scope>IDENTIFICATION</scope>
    <source>
        <tissue evidence="10">Leaf</tissue>
    </source>
</reference>
<dbReference type="Pfam" id="PF23598">
    <property type="entry name" value="LRR_14"/>
    <property type="match status" value="1"/>
</dbReference>
<evidence type="ECO:0000259" key="8">
    <source>
        <dbReference type="SMART" id="SM00382"/>
    </source>
</evidence>
<keyword evidence="6" id="KW-0067">ATP-binding</keyword>
<evidence type="ECO:0000256" key="6">
    <source>
        <dbReference type="ARBA" id="ARBA00022840"/>
    </source>
</evidence>
<dbReference type="FunFam" id="1.10.10.10:FF:000322">
    <property type="entry name" value="Probable disease resistance protein At1g63360"/>
    <property type="match status" value="1"/>
</dbReference>
<evidence type="ECO:0000313" key="10">
    <source>
        <dbReference type="RefSeq" id="XP_031373162.1"/>
    </source>
</evidence>
<dbReference type="InterPro" id="IPR057135">
    <property type="entry name" value="At4g27190-like_LRR"/>
</dbReference>
<keyword evidence="4" id="KW-0547">Nucleotide-binding</keyword>
<dbReference type="Gene3D" id="3.40.50.300">
    <property type="entry name" value="P-loop containing nucleotide triphosphate hydrolases"/>
    <property type="match status" value="1"/>
</dbReference>
<dbReference type="Pfam" id="PF23559">
    <property type="entry name" value="WHD_DRP"/>
    <property type="match status" value="1"/>
</dbReference>
<evidence type="ECO:0000256" key="7">
    <source>
        <dbReference type="SAM" id="Coils"/>
    </source>
</evidence>
<evidence type="ECO:0000313" key="9">
    <source>
        <dbReference type="Proteomes" id="UP000515151"/>
    </source>
</evidence>
<dbReference type="InterPro" id="IPR032675">
    <property type="entry name" value="LRR_dom_sf"/>
</dbReference>
<keyword evidence="5" id="KW-0611">Plant defense</keyword>
<feature type="domain" description="AAA+ ATPase" evidence="8">
    <location>
        <begin position="296"/>
        <end position="429"/>
    </location>
</feature>
<sequence>MADIASSVFGACFTCWDHTGNYRRYIEGLGDNLTALESKMARLRRAYDDVYRLVSTAEAEGWIRTETTDGWLQSVEKKKEEGEEILAEGKGMMGMTCLCGLCCSNCRSRYRQSKLAEAKRNDIETELDLSRTFRVKEDVAYEPADLMLKRSLKALSRKRDELHDVFETAKQRVEQEEGKHLVRTREAGGWLERVQLLLEKEVREILEQGEQEMKKGFQGVGGVSLSHSQRNSTSYYELSKHAEEKQATLEEELRKASGFTVFTYKPDDPLMEIPLEPPVGLDSSFEEVWKWVQDDSVRRIGIYGMGGVGKTTLLKKIHNELLGIRNDYDVVAWVVVSQPTDPTKIQEAIWEKLNLPKSEWDRTSEFDRARKILNIMKRKSFLLFLDDVWEEIDLLNLGIPYHGHQRKSKIIFTTRLEEVCGQMQAERKKKIDCLPPDKALKLFREKVGEETWTAHVEIPRLAESLVKECDCLPLALITVGAAMASRKHPDDWRRAIKYLKNRPSDFARMTERVLSVLEFSYEALPNETQKKCFLYCSIFPEDYVYRMDELIDLWMGEGFLSECDGSHEARDWGIDIIRYLKRVCLLEEVDMSTQGSFKMHDVVRDMALWLVSEHGQKKNKIVCLEKQRSFEPKEFMKWTNAETIFLQDVYQEMGNFPSPTAFSSLSTLIIRRTRVKTFPKGFFCSMPLLRVLDLSDNEDLADLPDDIGALVNLWYLDLRWTEITKLPVELKTLTKLVFLLLGNKCGVPKGLIPSLPSLRVLSVSLSQIDDEGEELHVIEELNGMNNQIDDVRLQLMAAAGVQKLLTDCPHLQKCLRRLGLESCKGLQSLIIPKPSLRRMEHLRVLGIFECELEEISVVKGESYGCGGETGRSDGSGSPPHPFASYYPELTSTSSCLESQNCFRSLKRIVIGFCGSLKEVTAVIYHAPSLTHLLIQFCSEMRELIRGDIEDSHVDRTLSCLIHLELTDLPKLESICKRALPFPSLKSLVVMKCPKLEKLPLDSNSKGSARQLSRIEGGEKWWDGLRWDDPETKQYFSTKFVGR</sequence>
<dbReference type="Gene3D" id="3.80.10.10">
    <property type="entry name" value="Ribonuclease Inhibitor"/>
    <property type="match status" value="2"/>
</dbReference>
<keyword evidence="7" id="KW-0175">Coiled coil</keyword>
<dbReference type="GO" id="GO:0006952">
    <property type="term" value="P:defense response"/>
    <property type="evidence" value="ECO:0007669"/>
    <property type="project" value="UniProtKB-KW"/>
</dbReference>
<dbReference type="SUPFAM" id="SSF52540">
    <property type="entry name" value="P-loop containing nucleoside triphosphate hydrolases"/>
    <property type="match status" value="1"/>
</dbReference>
<dbReference type="PANTHER" id="PTHR33463">
    <property type="entry name" value="NB-ARC DOMAIN-CONTAINING PROTEIN-RELATED"/>
    <property type="match status" value="1"/>
</dbReference>
<dbReference type="PRINTS" id="PR00364">
    <property type="entry name" value="DISEASERSIST"/>
</dbReference>
<dbReference type="InterPro" id="IPR036388">
    <property type="entry name" value="WH-like_DNA-bd_sf"/>
</dbReference>
<proteinExistence type="inferred from homology"/>
<dbReference type="SUPFAM" id="SSF52058">
    <property type="entry name" value="L domain-like"/>
    <property type="match status" value="1"/>
</dbReference>
<dbReference type="GeneID" id="116188139"/>
<comment type="similarity">
    <text evidence="1">Belongs to the disease resistance NB-LRR family.</text>
</comment>
<name>A0A6P8BQX8_PUNGR</name>
<feature type="coiled-coil region" evidence="7">
    <location>
        <begin position="26"/>
        <end position="53"/>
    </location>
</feature>